<accession>A0A840D2R9</accession>
<proteinExistence type="predicted"/>
<dbReference type="EMBL" id="JACIER010000020">
    <property type="protein sequence ID" value="MBB4045916.1"/>
    <property type="molecule type" value="Genomic_DNA"/>
</dbReference>
<gene>
    <name evidence="1" type="ORF">GGR06_003741</name>
</gene>
<evidence type="ECO:0000313" key="2">
    <source>
        <dbReference type="Proteomes" id="UP000560658"/>
    </source>
</evidence>
<comment type="caution">
    <text evidence="1">The sequence shown here is derived from an EMBL/GenBank/DDBJ whole genome shotgun (WGS) entry which is preliminary data.</text>
</comment>
<keyword evidence="2" id="KW-1185">Reference proteome</keyword>
<evidence type="ECO:0000313" key="1">
    <source>
        <dbReference type="EMBL" id="MBB4045916.1"/>
    </source>
</evidence>
<dbReference type="AlphaFoldDB" id="A0A840D2R9"/>
<protein>
    <submittedName>
        <fullName evidence="1">Uncharacterized protein</fullName>
    </submittedName>
</protein>
<dbReference type="Proteomes" id="UP000560658">
    <property type="component" value="Unassembled WGS sequence"/>
</dbReference>
<reference evidence="1" key="1">
    <citation type="submission" date="2020-08" db="EMBL/GenBank/DDBJ databases">
        <title>Genomic Encyclopedia of Type Strains, Phase IV (KMG-IV): sequencing the most valuable type-strain genomes for metagenomic binning, comparative biology and taxonomic classification.</title>
        <authorList>
            <person name="Goeker M."/>
        </authorList>
    </citation>
    <scope>NUCLEOTIDE SEQUENCE [LARGE SCALE GENOMIC DNA]</scope>
    <source>
        <strain evidence="1">DSM 105720</strain>
    </source>
</reference>
<organism evidence="1 2">
    <name type="scientific">Bacteroides reticulotermitis</name>
    <dbReference type="NCBI Taxonomy" id="1133319"/>
    <lineage>
        <taxon>Bacteria</taxon>
        <taxon>Pseudomonadati</taxon>
        <taxon>Bacteroidota</taxon>
        <taxon>Bacteroidia</taxon>
        <taxon>Bacteroidales</taxon>
        <taxon>Bacteroidaceae</taxon>
        <taxon>Bacteroides</taxon>
    </lineage>
</organism>
<name>A0A840D2R9_9BACE</name>
<sequence>MRYPTILAYFTLLLIIITKAIVKPQNSASVSEVKLSNNNLDNFRASEAHFGKTQNTKKNRLLRSLILGKKTTCETFAKHRIN</sequence>